<reference evidence="2 4" key="1">
    <citation type="journal article" date="2022" name="bioRxiv">
        <title>Prophages regulate Shewanella fidelis 3313 motility and biofilm formation: implications for gut colonization dynamics in Ciona robusta.</title>
        <authorList>
            <person name="Natarajan O."/>
            <person name="Gibboney S.L."/>
            <person name="Young M.N."/>
            <person name="Lim S.J."/>
            <person name="Pluta N."/>
            <person name="Atkinson C.G."/>
            <person name="Leigh B.A."/>
            <person name="Liberti A."/>
            <person name="Kees E.D."/>
            <person name="Breitbart M."/>
            <person name="Gralnick J.A."/>
            <person name="Dishaw L.J."/>
        </authorList>
    </citation>
    <scope>NUCLEOTIDE SEQUENCE [LARGE SCALE GENOMIC DNA]</scope>
    <source>
        <strain evidence="2 4">JG4066</strain>
    </source>
</reference>
<dbReference type="Proteomes" id="UP001259340">
    <property type="component" value="Unassembled WGS sequence"/>
</dbReference>
<name>A0AAW8NR35_9GAMM</name>
<sequence>MDNAQKYLTLYNQLAEERLQRFAESYPYIRSWEELQQSHTSECKQDFSAKRLSDKSTLPKALSTCLRIEGPSVELFGFYQAFNTQDCQMLNDVIFQSTRQRLLSSAITAGGTDHSSFYHNIVAAFAANDFEVMHAFAPADLPFCKYPYYNGPALNLITSLYYQDSAKQTEALALAAKFLKKKLPVLDAAVINFLVALMQGDSNRASEALQQASLGFARSRVYGALEKCFALELHGLYNFARYIDPEVFAQIRVPTGAGFSTSFAKWQRDNAYVTGKLFYQYPPERELMNLILTAKLPQVTLIEHKKNSFIQDEPAFLSRLIDTIVPIA</sequence>
<gene>
    <name evidence="1" type="ORF">OS133_18720</name>
    <name evidence="2" type="ORF">OS134_14630</name>
</gene>
<evidence type="ECO:0000313" key="1">
    <source>
        <dbReference type="EMBL" id="MDR8525653.1"/>
    </source>
</evidence>
<dbReference type="EMBL" id="JAPMLE010000001">
    <property type="protein sequence ID" value="MDR8525653.1"/>
    <property type="molecule type" value="Genomic_DNA"/>
</dbReference>
<dbReference type="Proteomes" id="UP001271263">
    <property type="component" value="Unassembled WGS sequence"/>
</dbReference>
<evidence type="ECO:0000313" key="4">
    <source>
        <dbReference type="Proteomes" id="UP001271263"/>
    </source>
</evidence>
<dbReference type="AlphaFoldDB" id="A0AAW8NR35"/>
<proteinExistence type="predicted"/>
<accession>A0AAW8NR35</accession>
<evidence type="ECO:0000313" key="3">
    <source>
        <dbReference type="Proteomes" id="UP001259340"/>
    </source>
</evidence>
<organism evidence="1 3">
    <name type="scientific">Shewanella fidelis</name>
    <dbReference type="NCBI Taxonomy" id="173509"/>
    <lineage>
        <taxon>Bacteria</taxon>
        <taxon>Pseudomonadati</taxon>
        <taxon>Pseudomonadota</taxon>
        <taxon>Gammaproteobacteria</taxon>
        <taxon>Alteromonadales</taxon>
        <taxon>Shewanellaceae</taxon>
        <taxon>Shewanella</taxon>
    </lineage>
</organism>
<dbReference type="RefSeq" id="WP_310655723.1">
    <property type="nucleotide sequence ID" value="NZ_JAPMLA010000004.1"/>
</dbReference>
<dbReference type="EMBL" id="JAPMLD010000006">
    <property type="protein sequence ID" value="MDW4825302.1"/>
    <property type="molecule type" value="Genomic_DNA"/>
</dbReference>
<comment type="caution">
    <text evidence="1">The sequence shown here is derived from an EMBL/GenBank/DDBJ whole genome shotgun (WGS) entry which is preliminary data.</text>
</comment>
<keyword evidence="4" id="KW-1185">Reference proteome</keyword>
<reference evidence="1" key="2">
    <citation type="submission" date="2022-11" db="EMBL/GenBank/DDBJ databases">
        <title>Prophages regulate Shewanella fidelis motility and biofilm formation: implications for gut colonization dynamics in Ciona robusta.</title>
        <authorList>
            <person name="Natarajan O."/>
            <person name="Gibboney S.L."/>
            <person name="Young M.N."/>
            <person name="Lim S.J."/>
            <person name="Pluta N."/>
            <person name="Atkinson C.G.F."/>
            <person name="Leigh B.A."/>
            <person name="Liberti A."/>
            <person name="Kees E."/>
            <person name="Breitbart M."/>
            <person name="Gralnick J."/>
            <person name="Dishaw L.J."/>
        </authorList>
    </citation>
    <scope>NUCLEOTIDE SEQUENCE</scope>
    <source>
        <strain evidence="1">3313</strain>
    </source>
</reference>
<protein>
    <submittedName>
        <fullName evidence="1">Uncharacterized protein</fullName>
    </submittedName>
</protein>
<evidence type="ECO:0000313" key="2">
    <source>
        <dbReference type="EMBL" id="MDW4825302.1"/>
    </source>
</evidence>